<dbReference type="PANTHER" id="PTHR36930:SF1">
    <property type="entry name" value="MOSC DOMAIN-CONTAINING PROTEIN"/>
    <property type="match status" value="1"/>
</dbReference>
<dbReference type="SUPFAM" id="SSF50800">
    <property type="entry name" value="PK beta-barrel domain-like"/>
    <property type="match status" value="1"/>
</dbReference>
<proteinExistence type="predicted"/>
<name>A0ABT8EYN8_9ACTN</name>
<dbReference type="InterPro" id="IPR052716">
    <property type="entry name" value="MOSC_domain"/>
</dbReference>
<feature type="domain" description="MOSC" evidence="1">
    <location>
        <begin position="17"/>
        <end position="153"/>
    </location>
</feature>
<sequence length="153" mass="15874">MRVVALHVAPERHAAMEERAAIEVVAGRGVVGDRWWGTRHRHVSVQSVEALAAAAAELGRPVPPSATRRTVTVAGLDVPTDPGARLLVGPGDDGAQDGADGVLLEVVRVAAPCRVMETSMGPGGAVALRRRGGSILRALTSGTIRLGDRVTLL</sequence>
<evidence type="ECO:0000259" key="1">
    <source>
        <dbReference type="PROSITE" id="PS51340"/>
    </source>
</evidence>
<organism evidence="2 3">
    <name type="scientific">Nocardioides abyssi</name>
    <dbReference type="NCBI Taxonomy" id="3058370"/>
    <lineage>
        <taxon>Bacteria</taxon>
        <taxon>Bacillati</taxon>
        <taxon>Actinomycetota</taxon>
        <taxon>Actinomycetes</taxon>
        <taxon>Propionibacteriales</taxon>
        <taxon>Nocardioidaceae</taxon>
        <taxon>Nocardioides</taxon>
    </lineage>
</organism>
<dbReference type="Gene3D" id="2.40.33.20">
    <property type="entry name" value="PK beta-barrel domain-like"/>
    <property type="match status" value="1"/>
</dbReference>
<accession>A0ABT8EYN8</accession>
<evidence type="ECO:0000313" key="3">
    <source>
        <dbReference type="Proteomes" id="UP001168537"/>
    </source>
</evidence>
<dbReference type="InterPro" id="IPR011037">
    <property type="entry name" value="Pyrv_Knase-like_insert_dom_sf"/>
</dbReference>
<dbReference type="PROSITE" id="PS51340">
    <property type="entry name" value="MOSC"/>
    <property type="match status" value="1"/>
</dbReference>
<dbReference type="RefSeq" id="WP_300962389.1">
    <property type="nucleotide sequence ID" value="NZ_JAUHJR010000009.1"/>
</dbReference>
<evidence type="ECO:0000313" key="2">
    <source>
        <dbReference type="EMBL" id="MDN4163158.1"/>
    </source>
</evidence>
<reference evidence="2" key="1">
    <citation type="submission" date="2023-06" db="EMBL/GenBank/DDBJ databases">
        <title>Draft genome sequence of Nocardioides sp. SOB72.</title>
        <authorList>
            <person name="Zhang G."/>
        </authorList>
    </citation>
    <scope>NUCLEOTIDE SEQUENCE</scope>
    <source>
        <strain evidence="2">SOB72</strain>
    </source>
</reference>
<comment type="caution">
    <text evidence="2">The sequence shown here is derived from an EMBL/GenBank/DDBJ whole genome shotgun (WGS) entry which is preliminary data.</text>
</comment>
<dbReference type="Proteomes" id="UP001168537">
    <property type="component" value="Unassembled WGS sequence"/>
</dbReference>
<protein>
    <recommendedName>
        <fullName evidence="1">MOSC domain-containing protein</fullName>
    </recommendedName>
</protein>
<keyword evidence="3" id="KW-1185">Reference proteome</keyword>
<dbReference type="PANTHER" id="PTHR36930">
    <property type="entry name" value="METAL-SULFUR CLUSTER BIOSYNTHESIS PROTEINS YUAD-RELATED"/>
    <property type="match status" value="1"/>
</dbReference>
<gene>
    <name evidence="2" type="ORF">QWY29_17445</name>
</gene>
<dbReference type="EMBL" id="JAUHJR010000009">
    <property type="protein sequence ID" value="MDN4163158.1"/>
    <property type="molecule type" value="Genomic_DNA"/>
</dbReference>
<dbReference type="Pfam" id="PF03473">
    <property type="entry name" value="MOSC"/>
    <property type="match status" value="1"/>
</dbReference>
<dbReference type="InterPro" id="IPR005302">
    <property type="entry name" value="MoCF_Sase_C"/>
</dbReference>